<name>A0A1V9G5L9_9BACT</name>
<feature type="transmembrane region" description="Helical" evidence="1">
    <location>
        <begin position="79"/>
        <end position="97"/>
    </location>
</feature>
<protein>
    <recommendedName>
        <fullName evidence="4">DUF998 domain-containing protein</fullName>
    </recommendedName>
</protein>
<feature type="transmembrane region" description="Helical" evidence="1">
    <location>
        <begin position="117"/>
        <end position="137"/>
    </location>
</feature>
<feature type="transmembrane region" description="Helical" evidence="1">
    <location>
        <begin position="144"/>
        <end position="163"/>
    </location>
</feature>
<proteinExistence type="predicted"/>
<dbReference type="STRING" id="1703345.A3860_14890"/>
<feature type="transmembrane region" description="Helical" evidence="1">
    <location>
        <begin position="50"/>
        <end position="72"/>
    </location>
</feature>
<dbReference type="Pfam" id="PF06197">
    <property type="entry name" value="DUF998"/>
    <property type="match status" value="1"/>
</dbReference>
<reference evidence="2 3" key="1">
    <citation type="submission" date="2016-03" db="EMBL/GenBank/DDBJ databases">
        <title>Niastella vici sp. nov., isolated from farmland soil.</title>
        <authorList>
            <person name="Chen L."/>
            <person name="Wang D."/>
            <person name="Yang S."/>
            <person name="Wang G."/>
        </authorList>
    </citation>
    <scope>NUCLEOTIDE SEQUENCE [LARGE SCALE GENOMIC DNA]</scope>
    <source>
        <strain evidence="2 3">DJ57</strain>
    </source>
</reference>
<dbReference type="AlphaFoldDB" id="A0A1V9G5L9"/>
<dbReference type="RefSeq" id="WP_081145721.1">
    <property type="nucleotide sequence ID" value="NZ_LVYD01000013.1"/>
</dbReference>
<gene>
    <name evidence="2" type="ORF">A3860_14890</name>
</gene>
<evidence type="ECO:0000313" key="3">
    <source>
        <dbReference type="Proteomes" id="UP000192796"/>
    </source>
</evidence>
<evidence type="ECO:0008006" key="4">
    <source>
        <dbReference type="Google" id="ProtNLM"/>
    </source>
</evidence>
<keyword evidence="1" id="KW-1133">Transmembrane helix</keyword>
<evidence type="ECO:0000313" key="2">
    <source>
        <dbReference type="EMBL" id="OQP65877.1"/>
    </source>
</evidence>
<comment type="caution">
    <text evidence="2">The sequence shown here is derived from an EMBL/GenBank/DDBJ whole genome shotgun (WGS) entry which is preliminary data.</text>
</comment>
<sequence length="214" mass="23940">MARKSLLICGILAMLWYVAMNILVPMEYPGYDSASQTVSELSAINAPTRTFWVVLGIFYSLFFIAFGLGIWLSANENRNLQVVAAVILFDAVLGFFWPPMHQREIIAGGGGTLTDTLHVVWAFVHLVLMLVMIGFGASVFGKGFRIFSVAIVLLFIVFGILTTKESRGLEANLPTPYIGIWERINIGAYMIWVIVFAIMLMRRNNKPLNYSHIV</sequence>
<keyword evidence="1" id="KW-0472">Membrane</keyword>
<keyword evidence="1" id="KW-0812">Transmembrane</keyword>
<organism evidence="2 3">
    <name type="scientific">Niastella vici</name>
    <dbReference type="NCBI Taxonomy" id="1703345"/>
    <lineage>
        <taxon>Bacteria</taxon>
        <taxon>Pseudomonadati</taxon>
        <taxon>Bacteroidota</taxon>
        <taxon>Chitinophagia</taxon>
        <taxon>Chitinophagales</taxon>
        <taxon>Chitinophagaceae</taxon>
        <taxon>Niastella</taxon>
    </lineage>
</organism>
<accession>A0A1V9G5L9</accession>
<dbReference type="InterPro" id="IPR009339">
    <property type="entry name" value="DUF998"/>
</dbReference>
<dbReference type="Proteomes" id="UP000192796">
    <property type="component" value="Unassembled WGS sequence"/>
</dbReference>
<feature type="transmembrane region" description="Helical" evidence="1">
    <location>
        <begin position="183"/>
        <end position="201"/>
    </location>
</feature>
<dbReference type="EMBL" id="LVYD01000013">
    <property type="protein sequence ID" value="OQP65877.1"/>
    <property type="molecule type" value="Genomic_DNA"/>
</dbReference>
<dbReference type="OrthoDB" id="657164at2"/>
<evidence type="ECO:0000256" key="1">
    <source>
        <dbReference type="SAM" id="Phobius"/>
    </source>
</evidence>
<keyword evidence="3" id="KW-1185">Reference proteome</keyword>